<evidence type="ECO:0000259" key="2">
    <source>
        <dbReference type="SMART" id="SM00382"/>
    </source>
</evidence>
<dbReference type="PANTHER" id="PTHR42759">
    <property type="entry name" value="MOXR FAMILY PROTEIN"/>
    <property type="match status" value="1"/>
</dbReference>
<comment type="similarity">
    <text evidence="1">Belongs to the CbbQ/NirQ/NorQ/GpvN family.</text>
</comment>
<organism evidence="3 4">
    <name type="scientific">Sulfobacillus benefaciens</name>
    <dbReference type="NCBI Taxonomy" id="453960"/>
    <lineage>
        <taxon>Bacteria</taxon>
        <taxon>Bacillati</taxon>
        <taxon>Bacillota</taxon>
        <taxon>Clostridia</taxon>
        <taxon>Eubacteriales</taxon>
        <taxon>Clostridiales Family XVII. Incertae Sedis</taxon>
        <taxon>Sulfobacillus</taxon>
    </lineage>
</organism>
<dbReference type="GO" id="GO:0005524">
    <property type="term" value="F:ATP binding"/>
    <property type="evidence" value="ECO:0007669"/>
    <property type="project" value="InterPro"/>
</dbReference>
<dbReference type="Proteomes" id="UP000242972">
    <property type="component" value="Unassembled WGS sequence"/>
</dbReference>
<comment type="caution">
    <text evidence="3">The sequence shown here is derived from an EMBL/GenBank/DDBJ whole genome shotgun (WGS) entry which is preliminary data.</text>
</comment>
<protein>
    <submittedName>
        <fullName evidence="3">ATPase</fullName>
    </submittedName>
</protein>
<dbReference type="InterPro" id="IPR027417">
    <property type="entry name" value="P-loop_NTPase"/>
</dbReference>
<dbReference type="EMBL" id="PXYW01000002">
    <property type="protein sequence ID" value="PSR35303.1"/>
    <property type="molecule type" value="Genomic_DNA"/>
</dbReference>
<dbReference type="GO" id="GO:0016887">
    <property type="term" value="F:ATP hydrolysis activity"/>
    <property type="evidence" value="ECO:0007669"/>
    <property type="project" value="InterPro"/>
</dbReference>
<dbReference type="SMART" id="SM00382">
    <property type="entry name" value="AAA"/>
    <property type="match status" value="1"/>
</dbReference>
<reference evidence="3 4" key="1">
    <citation type="journal article" date="2014" name="BMC Genomics">
        <title>Comparison of environmental and isolate Sulfobacillus genomes reveals diverse carbon, sulfur, nitrogen, and hydrogen metabolisms.</title>
        <authorList>
            <person name="Justice N.B."/>
            <person name="Norman A."/>
            <person name="Brown C.T."/>
            <person name="Singh A."/>
            <person name="Thomas B.C."/>
            <person name="Banfield J.F."/>
        </authorList>
    </citation>
    <scope>NUCLEOTIDE SEQUENCE [LARGE SCALE GENOMIC DNA]</scope>
    <source>
        <strain evidence="3">AMDSBA4</strain>
    </source>
</reference>
<gene>
    <name evidence="3" type="ORF">C7B46_01140</name>
</gene>
<dbReference type="InterPro" id="IPR003593">
    <property type="entry name" value="AAA+_ATPase"/>
</dbReference>
<dbReference type="CDD" id="cd00009">
    <property type="entry name" value="AAA"/>
    <property type="match status" value="1"/>
</dbReference>
<dbReference type="Pfam" id="PF07728">
    <property type="entry name" value="AAA_5"/>
    <property type="match status" value="1"/>
</dbReference>
<sequence>MLTINNWTSALYRQRYLVDDALATMINLAITLGRPLLVEGPAGSGKTQLAYALAKAMQRELIRLSCYEGLDASQALYDWNYQGQLTAIAQHADINPFSPEFLLERPLLKALRSSGAVLLVDEIDRADEGFEALLLEYLADHQITIPEWNTVRAKTPPITILTSNRTRALSDALRRRCLYAYLDWPQMDREIEIAALYADAVPHSVLKRIVSGIHCLRSWQLIKPPGLAETIDWALSQQVMGHPGWTREWVLTTLGCVVKDNLDMNSVASRIDELVAG</sequence>
<evidence type="ECO:0000256" key="1">
    <source>
        <dbReference type="ARBA" id="ARBA00009417"/>
    </source>
</evidence>
<dbReference type="InterPro" id="IPR050764">
    <property type="entry name" value="CbbQ/NirQ/NorQ/GpvN"/>
</dbReference>
<dbReference type="Gene3D" id="3.40.50.300">
    <property type="entry name" value="P-loop containing nucleotide triphosphate hydrolases"/>
    <property type="match status" value="1"/>
</dbReference>
<evidence type="ECO:0000313" key="4">
    <source>
        <dbReference type="Proteomes" id="UP000242972"/>
    </source>
</evidence>
<dbReference type="PANTHER" id="PTHR42759:SF1">
    <property type="entry name" value="MAGNESIUM-CHELATASE SUBUNIT CHLD"/>
    <property type="match status" value="1"/>
</dbReference>
<accession>A0A2T2XLD9</accession>
<evidence type="ECO:0000313" key="3">
    <source>
        <dbReference type="EMBL" id="PSR35303.1"/>
    </source>
</evidence>
<dbReference type="InterPro" id="IPR001270">
    <property type="entry name" value="ClpA/B"/>
</dbReference>
<dbReference type="PRINTS" id="PR00300">
    <property type="entry name" value="CLPPROTEASEA"/>
</dbReference>
<name>A0A2T2XLD9_9FIRM</name>
<feature type="domain" description="AAA+ ATPase" evidence="2">
    <location>
        <begin position="32"/>
        <end position="183"/>
    </location>
</feature>
<proteinExistence type="inferred from homology"/>
<dbReference type="SUPFAM" id="SSF52540">
    <property type="entry name" value="P-loop containing nucleoside triphosphate hydrolases"/>
    <property type="match status" value="1"/>
</dbReference>
<dbReference type="InterPro" id="IPR011704">
    <property type="entry name" value="ATPase_dyneun-rel_AAA"/>
</dbReference>
<dbReference type="AlphaFoldDB" id="A0A2T2XLD9"/>